<feature type="chain" id="PRO_5009133438" description="Thioredoxin domain-containing protein" evidence="6">
    <location>
        <begin position="19"/>
        <end position="795"/>
    </location>
</feature>
<dbReference type="Pfam" id="PF16193">
    <property type="entry name" value="AAA_assoc_2"/>
    <property type="match status" value="1"/>
</dbReference>
<evidence type="ECO:0000256" key="3">
    <source>
        <dbReference type="ARBA" id="ARBA00022741"/>
    </source>
</evidence>
<keyword evidence="2" id="KW-0235">DNA replication</keyword>
<dbReference type="Proteomes" id="UP000094455">
    <property type="component" value="Unassembled WGS sequence"/>
</dbReference>
<dbReference type="GO" id="GO:0006271">
    <property type="term" value="P:DNA strand elongation involved in DNA replication"/>
    <property type="evidence" value="ECO:0007669"/>
    <property type="project" value="UniProtKB-ARBA"/>
</dbReference>
<dbReference type="GO" id="GO:0008047">
    <property type="term" value="F:enzyme activator activity"/>
    <property type="evidence" value="ECO:0007669"/>
    <property type="project" value="TreeGrafter"/>
</dbReference>
<dbReference type="GO" id="GO:0005634">
    <property type="term" value="C:nucleus"/>
    <property type="evidence" value="ECO:0007669"/>
    <property type="project" value="TreeGrafter"/>
</dbReference>
<dbReference type="InterPro" id="IPR013766">
    <property type="entry name" value="Thioredoxin_domain"/>
</dbReference>
<keyword evidence="4" id="KW-0067">ATP-binding</keyword>
<keyword evidence="9" id="KW-1185">Reference proteome</keyword>
<feature type="region of interest" description="Disordered" evidence="5">
    <location>
        <begin position="272"/>
        <end position="360"/>
    </location>
</feature>
<dbReference type="GO" id="GO:0003677">
    <property type="term" value="F:DNA binding"/>
    <property type="evidence" value="ECO:0007669"/>
    <property type="project" value="InterPro"/>
</dbReference>
<evidence type="ECO:0000256" key="2">
    <source>
        <dbReference type="ARBA" id="ARBA00022705"/>
    </source>
</evidence>
<dbReference type="CDD" id="cd18139">
    <property type="entry name" value="HLD_clamp_RarA"/>
    <property type="match status" value="1"/>
</dbReference>
<evidence type="ECO:0000256" key="5">
    <source>
        <dbReference type="SAM" id="MobiDB-lite"/>
    </source>
</evidence>
<sequence length="795" mass="89251">MLVLNIFVALFCAVLADAQRSQPKRPSFYKDSKHIVELNPSIFSDVVYGSNYTTIVEFYAPWCGYCQQLKPEYEKAAKQGHHFAQFAAMNCDEEKNKKFCQSQKIEGFPTLLTYRPPKTFLDSAPRSQQYAIQKYENDRSSSGIVNAMKGTIKSFSKKLSLPKLPMFLSTMTPNSLPKVLMITDKAQNSPMYKVLATDFRGSLEFFHLTVNSDSEKALVRDSIPELVEPFEIPSLLVVNPTDGVIAYKGEMKKRPVAEFLTRFGVPVEGEFKKGQQQQGEVKIEDSPQSKTLSSLLSGNKKQREKPRTYQYHPSSSQANQLTPSSSSSPQNSCPVKRDREKERDDEMTVSTETKKPKNATVENLKLTCHLPLSERLRPTDVTQYIGQSHLVGPRGILRGYLKHGRIPSLILWGHPGTGKTTLARILAKAAHLRVIEMSGVMNGVADCKKAFEEANNEMKLTRKPTIIFVDEIHRFSKSQQDIFLSYVERGVIILIGATTENPSFNVNKALLSRCRVFVLDKLDNDEMRELVGRGLVEVNKVRKLVHNISVLKLSKEAIDWIVGVADGDGRLALGCIELIDSNFVNEEKEESGTPDDVSLEDVKNILKKSTVLYDRVGDAHYDTISAFHKSIRGSNPDAAMYYLARMLRGGEDPLYIARRMIRIASEDVGVLDDTCLPFAIAAYQAVQFVGLPEADLALVHCAVKLARAPKSVEIYRSWNEMKTWMAEPGVEGAEIPLHLRNAPTKLMSDLGYSKGYKYNPHFKNGTVRQSYFPDALGEHVFLKHKHLGDLIDKDV</sequence>
<dbReference type="PANTHER" id="PTHR13779:SF7">
    <property type="entry name" value="ATPASE WRNIP1"/>
    <property type="match status" value="1"/>
</dbReference>
<dbReference type="SUPFAM" id="SSF52540">
    <property type="entry name" value="P-loop containing nucleoside triphosphate hydrolases"/>
    <property type="match status" value="1"/>
</dbReference>
<dbReference type="SUPFAM" id="SSF52833">
    <property type="entry name" value="Thioredoxin-like"/>
    <property type="match status" value="1"/>
</dbReference>
<dbReference type="InterPro" id="IPR003959">
    <property type="entry name" value="ATPase_AAA_core"/>
</dbReference>
<dbReference type="FunFam" id="1.20.272.10:FF:000001">
    <property type="entry name" value="Putative AAA family ATPase"/>
    <property type="match status" value="1"/>
</dbReference>
<dbReference type="PANTHER" id="PTHR13779">
    <property type="entry name" value="WERNER HELICASE-INTERACTING PROTEIN 1 FAMILY MEMBER"/>
    <property type="match status" value="1"/>
</dbReference>
<accession>A0A1E3NMH2</accession>
<dbReference type="OrthoDB" id="10265467at2759"/>
<feature type="compositionally biased region" description="Low complexity" evidence="5">
    <location>
        <begin position="314"/>
        <end position="332"/>
    </location>
</feature>
<name>A0A1E3NMH2_9ASCO</name>
<reference evidence="8 9" key="1">
    <citation type="journal article" date="2016" name="Proc. Natl. Acad. Sci. U.S.A.">
        <title>Comparative genomics of biotechnologically important yeasts.</title>
        <authorList>
            <person name="Riley R."/>
            <person name="Haridas S."/>
            <person name="Wolfe K.H."/>
            <person name="Lopes M.R."/>
            <person name="Hittinger C.T."/>
            <person name="Goeker M."/>
            <person name="Salamov A.A."/>
            <person name="Wisecaver J.H."/>
            <person name="Long T.M."/>
            <person name="Calvey C.H."/>
            <person name="Aerts A.L."/>
            <person name="Barry K.W."/>
            <person name="Choi C."/>
            <person name="Clum A."/>
            <person name="Coughlan A.Y."/>
            <person name="Deshpande S."/>
            <person name="Douglass A.P."/>
            <person name="Hanson S.J."/>
            <person name="Klenk H.-P."/>
            <person name="LaButti K.M."/>
            <person name="Lapidus A."/>
            <person name="Lindquist E.A."/>
            <person name="Lipzen A.M."/>
            <person name="Meier-Kolthoff J.P."/>
            <person name="Ohm R.A."/>
            <person name="Otillar R.P."/>
            <person name="Pangilinan J.L."/>
            <person name="Peng Y."/>
            <person name="Rokas A."/>
            <person name="Rosa C.A."/>
            <person name="Scheuner C."/>
            <person name="Sibirny A.A."/>
            <person name="Slot J.C."/>
            <person name="Stielow J.B."/>
            <person name="Sun H."/>
            <person name="Kurtzman C.P."/>
            <person name="Blackwell M."/>
            <person name="Grigoriev I.V."/>
            <person name="Jeffries T.W."/>
        </authorList>
    </citation>
    <scope>NUCLEOTIDE SEQUENCE [LARGE SCALE GENOMIC DNA]</scope>
    <source>
        <strain evidence="8 9">NRRL Y-2026</strain>
    </source>
</reference>
<dbReference type="EMBL" id="KV454002">
    <property type="protein sequence ID" value="ODQ47317.1"/>
    <property type="molecule type" value="Genomic_DNA"/>
</dbReference>
<evidence type="ECO:0000259" key="7">
    <source>
        <dbReference type="PROSITE" id="PS51352"/>
    </source>
</evidence>
<dbReference type="SUPFAM" id="SSF48019">
    <property type="entry name" value="post-AAA+ oligomerization domain-like"/>
    <property type="match status" value="1"/>
</dbReference>
<dbReference type="GO" id="GO:0005524">
    <property type="term" value="F:ATP binding"/>
    <property type="evidence" value="ECO:0007669"/>
    <property type="project" value="UniProtKB-KW"/>
</dbReference>
<feature type="compositionally biased region" description="Polar residues" evidence="5">
    <location>
        <begin position="288"/>
        <end position="299"/>
    </location>
</feature>
<dbReference type="PROSITE" id="PS51352">
    <property type="entry name" value="THIOREDOXIN_2"/>
    <property type="match status" value="1"/>
</dbReference>
<dbReference type="GO" id="GO:0000731">
    <property type="term" value="P:DNA synthesis involved in DNA repair"/>
    <property type="evidence" value="ECO:0007669"/>
    <property type="project" value="TreeGrafter"/>
</dbReference>
<feature type="compositionally biased region" description="Basic and acidic residues" evidence="5">
    <location>
        <begin position="335"/>
        <end position="346"/>
    </location>
</feature>
<dbReference type="STRING" id="763406.A0A1E3NMH2"/>
<protein>
    <recommendedName>
        <fullName evidence="7">Thioredoxin domain-containing protein</fullName>
    </recommendedName>
</protein>
<dbReference type="InterPro" id="IPR003593">
    <property type="entry name" value="AAA+_ATPase"/>
</dbReference>
<comment type="similarity">
    <text evidence="1">Belongs to the AAA ATPase family. RarA/MGS1/WRNIP1 subfamily.</text>
</comment>
<keyword evidence="6" id="KW-0732">Signal</keyword>
<dbReference type="FunFam" id="3.40.50.300:FF:000137">
    <property type="entry name" value="Replication-associated recombination protein A"/>
    <property type="match status" value="1"/>
</dbReference>
<evidence type="ECO:0000313" key="9">
    <source>
        <dbReference type="Proteomes" id="UP000094455"/>
    </source>
</evidence>
<dbReference type="InterPro" id="IPR032423">
    <property type="entry name" value="AAA_assoc_2"/>
</dbReference>
<dbReference type="InterPro" id="IPR021886">
    <property type="entry name" value="MgsA_C"/>
</dbReference>
<dbReference type="InterPro" id="IPR008921">
    <property type="entry name" value="DNA_pol3_clamp-load_cplx_C"/>
</dbReference>
<dbReference type="GO" id="GO:0017116">
    <property type="term" value="F:single-stranded DNA helicase activity"/>
    <property type="evidence" value="ECO:0007669"/>
    <property type="project" value="TreeGrafter"/>
</dbReference>
<dbReference type="Pfam" id="PF00004">
    <property type="entry name" value="AAA"/>
    <property type="match status" value="1"/>
</dbReference>
<feature type="domain" description="Thioredoxin" evidence="7">
    <location>
        <begin position="13"/>
        <end position="153"/>
    </location>
</feature>
<keyword evidence="3" id="KW-0547">Nucleotide-binding</keyword>
<dbReference type="Pfam" id="PF00085">
    <property type="entry name" value="Thioredoxin"/>
    <property type="match status" value="1"/>
</dbReference>
<evidence type="ECO:0000256" key="6">
    <source>
        <dbReference type="SAM" id="SignalP"/>
    </source>
</evidence>
<dbReference type="InterPro" id="IPR036249">
    <property type="entry name" value="Thioredoxin-like_sf"/>
</dbReference>
<dbReference type="GeneID" id="30179355"/>
<dbReference type="AlphaFoldDB" id="A0A1E3NMH2"/>
<organism evidence="8 9">
    <name type="scientific">Pichia membranifaciens NRRL Y-2026</name>
    <dbReference type="NCBI Taxonomy" id="763406"/>
    <lineage>
        <taxon>Eukaryota</taxon>
        <taxon>Fungi</taxon>
        <taxon>Dikarya</taxon>
        <taxon>Ascomycota</taxon>
        <taxon>Saccharomycotina</taxon>
        <taxon>Pichiomycetes</taxon>
        <taxon>Pichiales</taxon>
        <taxon>Pichiaceae</taxon>
        <taxon>Pichia</taxon>
    </lineage>
</organism>
<dbReference type="Pfam" id="PF12002">
    <property type="entry name" value="MgsA_C"/>
    <property type="match status" value="1"/>
</dbReference>
<dbReference type="GO" id="GO:0016887">
    <property type="term" value="F:ATP hydrolysis activity"/>
    <property type="evidence" value="ECO:0007669"/>
    <property type="project" value="InterPro"/>
</dbReference>
<dbReference type="InterPro" id="IPR017937">
    <property type="entry name" value="Thioredoxin_CS"/>
</dbReference>
<dbReference type="CDD" id="cd00009">
    <property type="entry name" value="AAA"/>
    <property type="match status" value="1"/>
</dbReference>
<dbReference type="InterPro" id="IPR027417">
    <property type="entry name" value="P-loop_NTPase"/>
</dbReference>
<dbReference type="PROSITE" id="PS00194">
    <property type="entry name" value="THIOREDOXIN_1"/>
    <property type="match status" value="1"/>
</dbReference>
<dbReference type="SMART" id="SM00382">
    <property type="entry name" value="AAA"/>
    <property type="match status" value="1"/>
</dbReference>
<dbReference type="RefSeq" id="XP_019018430.1">
    <property type="nucleotide sequence ID" value="XM_019162668.1"/>
</dbReference>
<evidence type="ECO:0000313" key="8">
    <source>
        <dbReference type="EMBL" id="ODQ47317.1"/>
    </source>
</evidence>
<dbReference type="InterPro" id="IPR051314">
    <property type="entry name" value="AAA_ATPase_RarA/MGS1/WRNIP1"/>
</dbReference>
<dbReference type="Gene3D" id="1.20.272.10">
    <property type="match status" value="1"/>
</dbReference>
<evidence type="ECO:0000256" key="1">
    <source>
        <dbReference type="ARBA" id="ARBA00008959"/>
    </source>
</evidence>
<gene>
    <name evidence="8" type="ORF">PICMEDRAFT_31004</name>
</gene>
<dbReference type="Gene3D" id="1.10.3710.10">
    <property type="entry name" value="DNA polymerase III clamp loader subunits, C-terminal domain"/>
    <property type="match status" value="1"/>
</dbReference>
<dbReference type="Gene3D" id="3.40.30.10">
    <property type="entry name" value="Glutaredoxin"/>
    <property type="match status" value="2"/>
</dbReference>
<proteinExistence type="inferred from homology"/>
<evidence type="ECO:0000256" key="4">
    <source>
        <dbReference type="ARBA" id="ARBA00022840"/>
    </source>
</evidence>
<dbReference type="Gene3D" id="3.40.50.300">
    <property type="entry name" value="P-loop containing nucleotide triphosphate hydrolases"/>
    <property type="match status" value="1"/>
</dbReference>
<feature type="signal peptide" evidence="6">
    <location>
        <begin position="1"/>
        <end position="18"/>
    </location>
</feature>